<dbReference type="GO" id="GO:0005635">
    <property type="term" value="C:nuclear envelope"/>
    <property type="evidence" value="ECO:0007669"/>
    <property type="project" value="TreeGrafter"/>
</dbReference>
<sequence length="965" mass="108357">MEASPETLETLTRCFLQTLSPDRQPRRQAEEYLASAAERPGYALAVLRLLSDASAPDQARLAASVAFKNHLRSRWSPTPDSAISAVADAEKEQIKTLIVRIMLSSQHPIQGQLSESLAVIGKSDFPKAWPSLLPELVASLRSAAAASDYSAVNGVLATANSIFKKFRFQYKTNDLLLDLKYCIDGFAAPLLELFLQTGRLIDAVVAGGGGGDAVLFRRWFESQRLCCRIFFSLNFQELPEFFEDHMKEWMGEFQKYLTTAYPLLDNDESGGGREVADELRAAVCENINLYMEKNEEEFRPFLSGFASAVWSLLVSVSAKPNRDRLTVTAIKFLTTISTSVDHSLFASPDTLRLICESIVIPNVRVREDDEELFEMNYVEYIRRDIEGSDMDTRRRIACELVKGLVTNYREQVRVLVSAEVQSMMEKYAANPAENWKDKDCAIFLVVSLASNDLVDVESFFKAVIDPELKCGDVNSQPMLKADALKFFTTFRSRIPKSLALELVPHVVRFLTAESNVVHSYAANCIEKLLLVKDDGRPRYTASDISPFLIPLMTNLYHVFELPESEENQYAMKCIMRVFGVAEFNADVAAACIAGLKTRLNEVCKNPKNPVFNHYLFESVAALVRRTCEKDPSLIKTLEASLFDILQKILVEDIAEFLPYALQIFAQMIDINRPPLPGTYMQLFGPLLSPELWVRQANVPALVRLLQAYLQKAPMELKQRLSEVLGIFQKLIDSGRTEEYGFYIVNTVIENLSYDVISPYVLHIWNALFTRLHKQRTIKFIKSLVIFMSLFLVKHGHAPLVNTINAVQENIFGVILEQFWIPNLKLITGSIEVKLCLVASTRLLCESPSLLQDSPPILVLWGKMLDSIVTLLSRPEQERVEDEPEVPDIGEAVGYTASFVNLYNAGKKEEDLVKDVKDPKEYVITSLARLSALSPGKYPAIIQGSLDSANQAALLQLCGMYNCSIV</sequence>
<keyword evidence="6" id="KW-0653">Protein transport</keyword>
<dbReference type="FunFam" id="1.25.10.10:FF:000057">
    <property type="entry name" value="Exportin-2 isoform 1"/>
    <property type="match status" value="1"/>
</dbReference>
<evidence type="ECO:0000256" key="2">
    <source>
        <dbReference type="ARBA" id="ARBA00004496"/>
    </source>
</evidence>
<dbReference type="InterPro" id="IPR013713">
    <property type="entry name" value="XPO2_central"/>
</dbReference>
<dbReference type="InterPro" id="IPR005043">
    <property type="entry name" value="XPO2_C"/>
</dbReference>
<evidence type="ECO:0000256" key="4">
    <source>
        <dbReference type="ARBA" id="ARBA00022448"/>
    </source>
</evidence>
<keyword evidence="7" id="KW-0539">Nucleus</keyword>
<dbReference type="SUPFAM" id="SSF48371">
    <property type="entry name" value="ARM repeat"/>
    <property type="match status" value="1"/>
</dbReference>
<dbReference type="Pfam" id="PF03810">
    <property type="entry name" value="IBN_N"/>
    <property type="match status" value="1"/>
</dbReference>
<name>A0A5K0Z6C4_9MAGN</name>
<dbReference type="InterPro" id="IPR001494">
    <property type="entry name" value="Importin-beta_N"/>
</dbReference>
<comment type="subcellular location">
    <subcellularLocation>
        <location evidence="2">Cytoplasm</location>
    </subcellularLocation>
    <subcellularLocation>
        <location evidence="1">Nucleus</location>
    </subcellularLocation>
</comment>
<dbReference type="Pfam" id="PF03378">
    <property type="entry name" value="CAS_CSE1"/>
    <property type="match status" value="1"/>
</dbReference>
<evidence type="ECO:0000256" key="6">
    <source>
        <dbReference type="ARBA" id="ARBA00022927"/>
    </source>
</evidence>
<dbReference type="SMART" id="SM00913">
    <property type="entry name" value="IBN_N"/>
    <property type="match status" value="1"/>
</dbReference>
<dbReference type="PANTHER" id="PTHR10997:SF8">
    <property type="entry name" value="EXPORTIN-2"/>
    <property type="match status" value="1"/>
</dbReference>
<evidence type="ECO:0000259" key="8">
    <source>
        <dbReference type="PROSITE" id="PS50166"/>
    </source>
</evidence>
<dbReference type="GO" id="GO:0006606">
    <property type="term" value="P:protein import into nucleus"/>
    <property type="evidence" value="ECO:0007669"/>
    <property type="project" value="TreeGrafter"/>
</dbReference>
<keyword evidence="5" id="KW-0963">Cytoplasm</keyword>
<dbReference type="PROSITE" id="PS50166">
    <property type="entry name" value="IMPORTIN_B_NT"/>
    <property type="match status" value="1"/>
</dbReference>
<evidence type="ECO:0000256" key="7">
    <source>
        <dbReference type="ARBA" id="ARBA00023242"/>
    </source>
</evidence>
<comment type="similarity">
    <text evidence="3">Belongs to the XPO2/CSE1 family.</text>
</comment>
<gene>
    <name evidence="9" type="ORF">NYM_LOCUS9503</name>
</gene>
<evidence type="ECO:0000313" key="9">
    <source>
        <dbReference type="EMBL" id="VVV84885.1"/>
    </source>
</evidence>
<dbReference type="InterPro" id="IPR016024">
    <property type="entry name" value="ARM-type_fold"/>
</dbReference>
<proteinExistence type="inferred from homology"/>
<dbReference type="Pfam" id="PF08506">
    <property type="entry name" value="Cse1"/>
    <property type="match status" value="1"/>
</dbReference>
<dbReference type="OrthoDB" id="3268246at2759"/>
<dbReference type="GO" id="GO:0006611">
    <property type="term" value="P:protein export from nucleus"/>
    <property type="evidence" value="ECO:0007669"/>
    <property type="project" value="TreeGrafter"/>
</dbReference>
<dbReference type="OMA" id="AENEFLM"/>
<dbReference type="EMBL" id="LR721778">
    <property type="protein sequence ID" value="VVV84885.1"/>
    <property type="molecule type" value="Genomic_DNA"/>
</dbReference>
<dbReference type="PANTHER" id="PTHR10997">
    <property type="entry name" value="IMPORTIN-7, 8, 11"/>
    <property type="match status" value="1"/>
</dbReference>
<keyword evidence="4" id="KW-0813">Transport</keyword>
<dbReference type="GO" id="GO:0031267">
    <property type="term" value="F:small GTPase binding"/>
    <property type="evidence" value="ECO:0007669"/>
    <property type="project" value="InterPro"/>
</dbReference>
<organism evidence="9">
    <name type="scientific">Nymphaea colorata</name>
    <name type="common">pocket water lily</name>
    <dbReference type="NCBI Taxonomy" id="210225"/>
    <lineage>
        <taxon>Eukaryota</taxon>
        <taxon>Viridiplantae</taxon>
        <taxon>Streptophyta</taxon>
        <taxon>Embryophyta</taxon>
        <taxon>Tracheophyta</taxon>
        <taxon>Spermatophyta</taxon>
        <taxon>Magnoliopsida</taxon>
        <taxon>Nymphaeales</taxon>
        <taxon>Nymphaeaceae</taxon>
        <taxon>Nymphaea</taxon>
    </lineage>
</organism>
<dbReference type="GO" id="GO:0005049">
    <property type="term" value="F:nuclear export signal receptor activity"/>
    <property type="evidence" value="ECO:0007669"/>
    <property type="project" value="TreeGrafter"/>
</dbReference>
<dbReference type="InterPro" id="IPR011989">
    <property type="entry name" value="ARM-like"/>
</dbReference>
<dbReference type="AlphaFoldDB" id="A0A5K0Z6C4"/>
<feature type="domain" description="Importin N-terminal" evidence="8">
    <location>
        <begin position="29"/>
        <end position="104"/>
    </location>
</feature>
<dbReference type="GO" id="GO:0005829">
    <property type="term" value="C:cytosol"/>
    <property type="evidence" value="ECO:0007669"/>
    <property type="project" value="TreeGrafter"/>
</dbReference>
<protein>
    <recommendedName>
        <fullName evidence="8">Importin N-terminal domain-containing protein</fullName>
    </recommendedName>
</protein>
<dbReference type="Gene3D" id="1.25.10.10">
    <property type="entry name" value="Leucine-rich Repeat Variant"/>
    <property type="match status" value="1"/>
</dbReference>
<evidence type="ECO:0000256" key="3">
    <source>
        <dbReference type="ARBA" id="ARBA00008669"/>
    </source>
</evidence>
<evidence type="ECO:0000256" key="5">
    <source>
        <dbReference type="ARBA" id="ARBA00022490"/>
    </source>
</evidence>
<reference evidence="9" key="1">
    <citation type="submission" date="2019-09" db="EMBL/GenBank/DDBJ databases">
        <authorList>
            <person name="Zhang L."/>
        </authorList>
    </citation>
    <scope>NUCLEOTIDE SEQUENCE</scope>
</reference>
<evidence type="ECO:0000256" key="1">
    <source>
        <dbReference type="ARBA" id="ARBA00004123"/>
    </source>
</evidence>
<accession>A0A5K0Z6C4</accession>